<dbReference type="InterPro" id="IPR025720">
    <property type="entry name" value="RibU"/>
</dbReference>
<comment type="subcellular location">
    <subcellularLocation>
        <location evidence="1">Cell membrane</location>
        <topology evidence="1">Multi-pass membrane protein</topology>
    </subcellularLocation>
</comment>
<feature type="transmembrane region" description="Helical" evidence="8">
    <location>
        <begin position="6"/>
        <end position="30"/>
    </location>
</feature>
<evidence type="ECO:0000313" key="10">
    <source>
        <dbReference type="Proteomes" id="UP000226592"/>
    </source>
</evidence>
<dbReference type="PANTHER" id="PTHR38438">
    <property type="entry name" value="RIBOFLAVIN TRANSPORTER RIBU"/>
    <property type="match status" value="1"/>
</dbReference>
<organism evidence="9 10">
    <name type="scientific">Candidatus Iainarchaeum sp</name>
    <dbReference type="NCBI Taxonomy" id="3101447"/>
    <lineage>
        <taxon>Archaea</taxon>
        <taxon>Candidatus Iainarchaeota</taxon>
        <taxon>Candidatus Iainarchaeia</taxon>
        <taxon>Candidatus Iainarchaeales</taxon>
        <taxon>Candidatus Iainarchaeaceae</taxon>
        <taxon>Candidatus Iainarchaeum</taxon>
    </lineage>
</organism>
<keyword evidence="6 8" id="KW-1133">Transmembrane helix</keyword>
<feature type="transmembrane region" description="Helical" evidence="8">
    <location>
        <begin position="105"/>
        <end position="127"/>
    </location>
</feature>
<reference evidence="10" key="1">
    <citation type="submission" date="2017-09" db="EMBL/GenBank/DDBJ databases">
        <title>The Reconstruction of 2,631 Draft Metagenome-Assembled Genomes from the Global Oceans.</title>
        <authorList>
            <person name="Tully B.J."/>
            <person name="Graham E.D."/>
            <person name="Heidelberg J.F."/>
        </authorList>
    </citation>
    <scope>NUCLEOTIDE SEQUENCE [LARGE SCALE GENOMIC DNA]</scope>
</reference>
<dbReference type="EMBL" id="NZBU01000008">
    <property type="protein sequence ID" value="MAG22169.1"/>
    <property type="molecule type" value="Genomic_DNA"/>
</dbReference>
<accession>A0A2D6M1A2</accession>
<keyword evidence="5 8" id="KW-0812">Transmembrane</keyword>
<evidence type="ECO:0000256" key="2">
    <source>
        <dbReference type="ARBA" id="ARBA00005540"/>
    </source>
</evidence>
<sequence length="177" mass="19038">MHKYKIITGSALLAVVSVLLQIYKIAFPYAGFIDIDTVGVPWLISTFLFGLGGGLITSVVSAIGIAVFAPSGPIGAVMKFTATAVMVIIVGVVAKTIGFNRKGIVVAFAACLVARPVLMVIFNYYIGIPLFFGMPTEVAMVEYPVELFLVPNAILATIDFWVAYLLVFKTKLKARIE</sequence>
<evidence type="ECO:0000256" key="5">
    <source>
        <dbReference type="ARBA" id="ARBA00022692"/>
    </source>
</evidence>
<evidence type="ECO:0008006" key="11">
    <source>
        <dbReference type="Google" id="ProtNLM"/>
    </source>
</evidence>
<evidence type="ECO:0000256" key="3">
    <source>
        <dbReference type="ARBA" id="ARBA00022448"/>
    </source>
</evidence>
<evidence type="ECO:0000313" key="9">
    <source>
        <dbReference type="EMBL" id="MAG22169.1"/>
    </source>
</evidence>
<evidence type="ECO:0000256" key="7">
    <source>
        <dbReference type="ARBA" id="ARBA00023136"/>
    </source>
</evidence>
<dbReference type="InterPro" id="IPR024529">
    <property type="entry name" value="ECF_trnsprt_substrate-spec"/>
</dbReference>
<dbReference type="GO" id="GO:0005886">
    <property type="term" value="C:plasma membrane"/>
    <property type="evidence" value="ECO:0007669"/>
    <property type="project" value="UniProtKB-SubCell"/>
</dbReference>
<gene>
    <name evidence="9" type="ORF">CL943_02595</name>
</gene>
<feature type="transmembrane region" description="Helical" evidence="8">
    <location>
        <begin position="42"/>
        <end position="68"/>
    </location>
</feature>
<comment type="caution">
    <text evidence="9">The sequence shown here is derived from an EMBL/GenBank/DDBJ whole genome shotgun (WGS) entry which is preliminary data.</text>
</comment>
<keyword evidence="3" id="KW-0813">Transport</keyword>
<feature type="transmembrane region" description="Helical" evidence="8">
    <location>
        <begin position="147"/>
        <end position="167"/>
    </location>
</feature>
<keyword evidence="4" id="KW-1003">Cell membrane</keyword>
<evidence type="ECO:0000256" key="6">
    <source>
        <dbReference type="ARBA" id="ARBA00022989"/>
    </source>
</evidence>
<proteinExistence type="inferred from homology"/>
<comment type="similarity">
    <text evidence="2">Belongs to the prokaryotic riboflavin transporter (P-RFT) (TC 2.A.87) family.</text>
</comment>
<dbReference type="GO" id="GO:0032217">
    <property type="term" value="F:riboflavin transmembrane transporter activity"/>
    <property type="evidence" value="ECO:0007669"/>
    <property type="project" value="InterPro"/>
</dbReference>
<evidence type="ECO:0000256" key="4">
    <source>
        <dbReference type="ARBA" id="ARBA00022475"/>
    </source>
</evidence>
<dbReference type="Pfam" id="PF12822">
    <property type="entry name" value="ECF_trnsprt"/>
    <property type="match status" value="1"/>
</dbReference>
<feature type="transmembrane region" description="Helical" evidence="8">
    <location>
        <begin position="74"/>
        <end position="93"/>
    </location>
</feature>
<dbReference type="Proteomes" id="UP000226592">
    <property type="component" value="Unassembled WGS sequence"/>
</dbReference>
<evidence type="ECO:0000256" key="1">
    <source>
        <dbReference type="ARBA" id="ARBA00004651"/>
    </source>
</evidence>
<dbReference type="Gene3D" id="1.10.1760.20">
    <property type="match status" value="1"/>
</dbReference>
<dbReference type="PANTHER" id="PTHR38438:SF1">
    <property type="entry name" value="RIBOFLAVIN TRANSPORTER RIBU"/>
    <property type="match status" value="1"/>
</dbReference>
<dbReference type="AlphaFoldDB" id="A0A2D6M1A2"/>
<protein>
    <recommendedName>
        <fullName evidence="11">ECF transporter S component</fullName>
    </recommendedName>
</protein>
<evidence type="ECO:0000256" key="8">
    <source>
        <dbReference type="SAM" id="Phobius"/>
    </source>
</evidence>
<keyword evidence="7 8" id="KW-0472">Membrane</keyword>
<name>A0A2D6M1A2_9ARCH</name>